<evidence type="ECO:0000256" key="6">
    <source>
        <dbReference type="ARBA" id="ARBA00022840"/>
    </source>
</evidence>
<feature type="domain" description="ABC transporter" evidence="10">
    <location>
        <begin position="506"/>
        <end position="740"/>
    </location>
</feature>
<protein>
    <submittedName>
        <fullName evidence="12">ABC transporter</fullName>
    </submittedName>
</protein>
<dbReference type="Pfam" id="PF00664">
    <property type="entry name" value="ABC_membrane"/>
    <property type="match status" value="1"/>
</dbReference>
<reference evidence="12 13" key="1">
    <citation type="submission" date="2019-07" db="EMBL/GenBank/DDBJ databases">
        <title>Whole genome shotgun sequence of Clostridium butyricum NBRC 3858.</title>
        <authorList>
            <person name="Hosoyama A."/>
            <person name="Uohara A."/>
            <person name="Ohji S."/>
            <person name="Ichikawa N."/>
        </authorList>
    </citation>
    <scope>NUCLEOTIDE SEQUENCE [LARGE SCALE GENOMIC DNA]</scope>
    <source>
        <strain evidence="12 13">NBRC 3858</strain>
    </source>
</reference>
<feature type="transmembrane region" description="Helical" evidence="9">
    <location>
        <begin position="232"/>
        <end position="255"/>
    </location>
</feature>
<dbReference type="InterPro" id="IPR027417">
    <property type="entry name" value="P-loop_NTPase"/>
</dbReference>
<dbReference type="FunFam" id="3.40.50.300:FF:000221">
    <property type="entry name" value="Multidrug ABC transporter ATP-binding protein"/>
    <property type="match status" value="1"/>
</dbReference>
<evidence type="ECO:0000256" key="1">
    <source>
        <dbReference type="ARBA" id="ARBA00004651"/>
    </source>
</evidence>
<keyword evidence="8 9" id="KW-0472">Membrane</keyword>
<dbReference type="PROSITE" id="PS50929">
    <property type="entry name" value="ABC_TM1F"/>
    <property type="match status" value="1"/>
</dbReference>
<dbReference type="InterPro" id="IPR003439">
    <property type="entry name" value="ABC_transporter-like_ATP-bd"/>
</dbReference>
<evidence type="ECO:0000256" key="4">
    <source>
        <dbReference type="ARBA" id="ARBA00022692"/>
    </source>
</evidence>
<evidence type="ECO:0000256" key="7">
    <source>
        <dbReference type="ARBA" id="ARBA00022989"/>
    </source>
</evidence>
<dbReference type="PANTHER" id="PTHR43394:SF1">
    <property type="entry name" value="ATP-BINDING CASSETTE SUB-FAMILY B MEMBER 10, MITOCHONDRIAL"/>
    <property type="match status" value="1"/>
</dbReference>
<dbReference type="GO" id="GO:0005886">
    <property type="term" value="C:plasma membrane"/>
    <property type="evidence" value="ECO:0007669"/>
    <property type="project" value="UniProtKB-SubCell"/>
</dbReference>
<dbReference type="SUPFAM" id="SSF90123">
    <property type="entry name" value="ABC transporter transmembrane region"/>
    <property type="match status" value="1"/>
</dbReference>
<evidence type="ECO:0000256" key="2">
    <source>
        <dbReference type="ARBA" id="ARBA00022448"/>
    </source>
</evidence>
<accession>A0A512TNS0</accession>
<dbReference type="PROSITE" id="PS50893">
    <property type="entry name" value="ABC_TRANSPORTER_2"/>
    <property type="match status" value="1"/>
</dbReference>
<dbReference type="Gene3D" id="1.20.1560.10">
    <property type="entry name" value="ABC transporter type 1, transmembrane domain"/>
    <property type="match status" value="1"/>
</dbReference>
<keyword evidence="6" id="KW-0067">ATP-binding</keyword>
<gene>
    <name evidence="12" type="ORF">CBU02nite_23820</name>
</gene>
<evidence type="ECO:0000259" key="11">
    <source>
        <dbReference type="PROSITE" id="PS50929"/>
    </source>
</evidence>
<sequence>MATIIKYLKRFTGIILLIIVLLIIQALTDLALPQYTSDIVDIGIQQNGIKEIAPKVIRESELNKLMLFMNDEDINYVGNNYTLIVKENLPEIDYEKYLKVYPELKNTPLYKENLINDRESQERLDEIFTKPITIVENIENNREMSEGLEKVIVENMPEGMVGDNMNVFQLLGILPKDVRNNIVEKINGNFNNMPQTLLSQAGISYVKNEYKAVGIDTDKEQINYIFNSGIKMIGLALIGGISIVLVSFFASRVAASLAKILRKDVFEKVLSFSNVEFDKFSTASLITRTTNDIVQIQTFVVMMLRMIFYAPILGCGGIIKVLGTNKSMTWIIAVAVGTILIVISILFGLAMPRFKRIQTLIDKVNQIAREILTGLPVIRAFTTEKHEENRFDDANKDLTKTNLFVSRIMTCMMPSMMLIMNAISVLIVWIGAGQINEGNMQVGDLMAFIQYTMQIVMSFLMISMVSMILPRALVSAKRIEEVLKTELSIIDPSSSQNINVSKKGYVEYQNVYFKYPDGEEVLSDISFTAKPGKVTAIIGSTGSGKSTLVNLLPRFFDVTSGKILIDGVDVRNLTQHELREKIGFVPQKGVLFSGTIKSNIKYGKKNAKDSEMKRAAKIAQASQFIESKDEAYDTEISQGGTNVSGGQKQRISIARAVIKNPEILVFDDSFSALDYKTDVALRRALREETKNTTKILVAQRISTVLDAYEILVLDKGKIVGRGTHKDLMENCDTYRQIAFSQLSKEELANE</sequence>
<dbReference type="InterPro" id="IPR036640">
    <property type="entry name" value="ABC1_TM_sf"/>
</dbReference>
<evidence type="ECO:0000313" key="13">
    <source>
        <dbReference type="Proteomes" id="UP000321089"/>
    </source>
</evidence>
<dbReference type="InterPro" id="IPR039421">
    <property type="entry name" value="Type_1_exporter"/>
</dbReference>
<keyword evidence="7 9" id="KW-1133">Transmembrane helix</keyword>
<dbReference type="GO" id="GO:0005524">
    <property type="term" value="F:ATP binding"/>
    <property type="evidence" value="ECO:0007669"/>
    <property type="project" value="UniProtKB-KW"/>
</dbReference>
<dbReference type="PROSITE" id="PS00211">
    <property type="entry name" value="ABC_TRANSPORTER_1"/>
    <property type="match status" value="1"/>
</dbReference>
<dbReference type="InterPro" id="IPR017871">
    <property type="entry name" value="ABC_transporter-like_CS"/>
</dbReference>
<feature type="transmembrane region" description="Helical" evidence="9">
    <location>
        <begin position="416"/>
        <end position="436"/>
    </location>
</feature>
<dbReference type="InterPro" id="IPR011527">
    <property type="entry name" value="ABC1_TM_dom"/>
</dbReference>
<comment type="caution">
    <text evidence="12">The sequence shown here is derived from an EMBL/GenBank/DDBJ whole genome shotgun (WGS) entry which is preliminary data.</text>
</comment>
<keyword evidence="2" id="KW-0813">Transport</keyword>
<dbReference type="InterPro" id="IPR003593">
    <property type="entry name" value="AAA+_ATPase"/>
</dbReference>
<feature type="transmembrane region" description="Helical" evidence="9">
    <location>
        <begin position="448"/>
        <end position="469"/>
    </location>
</feature>
<dbReference type="Gene3D" id="3.40.50.300">
    <property type="entry name" value="P-loop containing nucleotide triphosphate hydrolases"/>
    <property type="match status" value="1"/>
</dbReference>
<keyword evidence="4 9" id="KW-0812">Transmembrane</keyword>
<comment type="subcellular location">
    <subcellularLocation>
        <location evidence="1">Cell membrane</location>
        <topology evidence="1">Multi-pass membrane protein</topology>
    </subcellularLocation>
</comment>
<feature type="transmembrane region" description="Helical" evidence="9">
    <location>
        <begin position="329"/>
        <end position="350"/>
    </location>
</feature>
<evidence type="ECO:0000256" key="9">
    <source>
        <dbReference type="SAM" id="Phobius"/>
    </source>
</evidence>
<evidence type="ECO:0000256" key="8">
    <source>
        <dbReference type="ARBA" id="ARBA00023136"/>
    </source>
</evidence>
<organism evidence="12 13">
    <name type="scientific">Clostridium butyricum</name>
    <dbReference type="NCBI Taxonomy" id="1492"/>
    <lineage>
        <taxon>Bacteria</taxon>
        <taxon>Bacillati</taxon>
        <taxon>Bacillota</taxon>
        <taxon>Clostridia</taxon>
        <taxon>Eubacteriales</taxon>
        <taxon>Clostridiaceae</taxon>
        <taxon>Clostridium</taxon>
    </lineage>
</organism>
<dbReference type="SUPFAM" id="SSF52540">
    <property type="entry name" value="P-loop containing nucleoside triphosphate hydrolases"/>
    <property type="match status" value="1"/>
</dbReference>
<name>A0A512TNS0_CLOBU</name>
<dbReference type="CDD" id="cd18548">
    <property type="entry name" value="ABC_6TM_Tm287_like"/>
    <property type="match status" value="1"/>
</dbReference>
<dbReference type="GO" id="GO:0016887">
    <property type="term" value="F:ATP hydrolysis activity"/>
    <property type="evidence" value="ECO:0007669"/>
    <property type="project" value="InterPro"/>
</dbReference>
<feature type="transmembrane region" description="Helical" evidence="9">
    <location>
        <begin position="306"/>
        <end position="323"/>
    </location>
</feature>
<keyword evidence="3" id="KW-1003">Cell membrane</keyword>
<dbReference type="Proteomes" id="UP000321089">
    <property type="component" value="Unassembled WGS sequence"/>
</dbReference>
<keyword evidence="5" id="KW-0547">Nucleotide-binding</keyword>
<evidence type="ECO:0000256" key="5">
    <source>
        <dbReference type="ARBA" id="ARBA00022741"/>
    </source>
</evidence>
<dbReference type="EMBL" id="BKBC01000034">
    <property type="protein sequence ID" value="GEQ21876.1"/>
    <property type="molecule type" value="Genomic_DNA"/>
</dbReference>
<feature type="domain" description="ABC transmembrane type-1" evidence="11">
    <location>
        <begin position="229"/>
        <end position="471"/>
    </location>
</feature>
<dbReference type="AlphaFoldDB" id="A0A512TNS0"/>
<dbReference type="SMART" id="SM00382">
    <property type="entry name" value="AAA"/>
    <property type="match status" value="1"/>
</dbReference>
<evidence type="ECO:0000256" key="3">
    <source>
        <dbReference type="ARBA" id="ARBA00022475"/>
    </source>
</evidence>
<dbReference type="Pfam" id="PF00005">
    <property type="entry name" value="ABC_tran"/>
    <property type="match status" value="1"/>
</dbReference>
<dbReference type="GO" id="GO:0015421">
    <property type="term" value="F:ABC-type oligopeptide transporter activity"/>
    <property type="evidence" value="ECO:0007669"/>
    <property type="project" value="TreeGrafter"/>
</dbReference>
<proteinExistence type="predicted"/>
<evidence type="ECO:0000259" key="10">
    <source>
        <dbReference type="PROSITE" id="PS50893"/>
    </source>
</evidence>
<dbReference type="RefSeq" id="WP_171781539.1">
    <property type="nucleotide sequence ID" value="NZ_BKBC01000034.1"/>
</dbReference>
<evidence type="ECO:0000313" key="12">
    <source>
        <dbReference type="EMBL" id="GEQ21876.1"/>
    </source>
</evidence>
<dbReference type="PANTHER" id="PTHR43394">
    <property type="entry name" value="ATP-DEPENDENT PERMEASE MDL1, MITOCHONDRIAL"/>
    <property type="match status" value="1"/>
</dbReference>